<dbReference type="AlphaFoldDB" id="A0A2H0V4D0"/>
<reference evidence="2" key="1">
    <citation type="submission" date="2017-09" db="EMBL/GenBank/DDBJ databases">
        <title>Depth-based differentiation of microbial function through sediment-hosted aquifers and enrichment of novel symbionts in the deep terrestrial subsurface.</title>
        <authorList>
            <person name="Probst A.J."/>
            <person name="Ladd B."/>
            <person name="Jarett J.K."/>
            <person name="Geller-Mcgrath D.E."/>
            <person name="Sieber C.M.K."/>
            <person name="Emerson J.B."/>
            <person name="Anantharaman K."/>
            <person name="Thomas B.C."/>
            <person name="Malmstrom R."/>
            <person name="Stieglmeier M."/>
            <person name="Klingl A."/>
            <person name="Woyke T."/>
            <person name="Ryan C.M."/>
            <person name="Banfield J.F."/>
        </authorList>
    </citation>
    <scope>NUCLEOTIDE SEQUENCE [LARGE SCALE GENOMIC DNA]</scope>
</reference>
<organism evidence="1 2">
    <name type="scientific">Candidatus Falkowbacteria bacterium CG10_big_fil_rev_8_21_14_0_10_39_11</name>
    <dbReference type="NCBI Taxonomy" id="1974565"/>
    <lineage>
        <taxon>Bacteria</taxon>
        <taxon>Candidatus Falkowiibacteriota</taxon>
    </lineage>
</organism>
<sequence>METRPKYEQICSGNIDPNSISPTELFELASQAALAGKPEIKNHIYDLILNHPQAAEDEKVRVMIHRADWMRRQGEPVEAMGALELIHPGDKQSQIEWLQAMGECHLAIFDYHRQQAISLAKEAYEISRRGNELPDKILYRLEALIARQLTVADFIDYNKNCTDYGDLLKKSSSEGLLTAKQEARATYTLNMLIARKAKKQEDWLVAGNYFNKAATSDVALVNKVVAVLEYLFCHLHHHPTLQCLRKKMVAYYQENKHALTPTIINALKPEYVFVEVKLANEK</sequence>
<dbReference type="EMBL" id="PFAP01000031">
    <property type="protein sequence ID" value="PIR93908.1"/>
    <property type="molecule type" value="Genomic_DNA"/>
</dbReference>
<accession>A0A2H0V4D0</accession>
<evidence type="ECO:0000313" key="2">
    <source>
        <dbReference type="Proteomes" id="UP000229901"/>
    </source>
</evidence>
<proteinExistence type="predicted"/>
<evidence type="ECO:0000313" key="1">
    <source>
        <dbReference type="EMBL" id="PIR93908.1"/>
    </source>
</evidence>
<gene>
    <name evidence="1" type="ORF">COT97_04255</name>
</gene>
<name>A0A2H0V4D0_9BACT</name>
<protein>
    <submittedName>
        <fullName evidence="1">Uncharacterized protein</fullName>
    </submittedName>
</protein>
<comment type="caution">
    <text evidence="1">The sequence shown here is derived from an EMBL/GenBank/DDBJ whole genome shotgun (WGS) entry which is preliminary data.</text>
</comment>
<dbReference type="Proteomes" id="UP000229901">
    <property type="component" value="Unassembled WGS sequence"/>
</dbReference>